<evidence type="ECO:0000313" key="8">
    <source>
        <dbReference type="Proteomes" id="UP000053797"/>
    </source>
</evidence>
<evidence type="ECO:0000259" key="4">
    <source>
        <dbReference type="Pfam" id="PF01515"/>
    </source>
</evidence>
<keyword evidence="2 5" id="KW-0808">Transferase</keyword>
<proteinExistence type="inferred from homology"/>
<dbReference type="InterPro" id="IPR012147">
    <property type="entry name" value="P_Ac_Bu_trans"/>
</dbReference>
<dbReference type="EMBL" id="JBAWKY010000002">
    <property type="protein sequence ID" value="MEI4462490.1"/>
    <property type="molecule type" value="Genomic_DNA"/>
</dbReference>
<dbReference type="PANTHER" id="PTHR43356">
    <property type="entry name" value="PHOSPHATE ACETYLTRANSFERASE"/>
    <property type="match status" value="1"/>
</dbReference>
<dbReference type="RefSeq" id="WP_041255026.1">
    <property type="nucleotide sequence ID" value="NZ_FMYN01000002.1"/>
</dbReference>
<dbReference type="InterPro" id="IPR002505">
    <property type="entry name" value="PTA_PTB"/>
</dbReference>
<accession>A0A0V8GG60</accession>
<dbReference type="OrthoDB" id="9774179at2"/>
<feature type="domain" description="Phosphate acetyl/butaryl transferase" evidence="4">
    <location>
        <begin position="76"/>
        <end position="292"/>
    </location>
</feature>
<dbReference type="PANTHER" id="PTHR43356:SF2">
    <property type="entry name" value="PHOSPHATE ACETYLTRANSFERASE"/>
    <property type="match status" value="1"/>
</dbReference>
<dbReference type="NCBIfam" id="NF005837">
    <property type="entry name" value="PRK07742.1"/>
    <property type="match status" value="1"/>
</dbReference>
<evidence type="ECO:0000256" key="1">
    <source>
        <dbReference type="ARBA" id="ARBA00005656"/>
    </source>
</evidence>
<dbReference type="Proteomes" id="UP000072605">
    <property type="component" value="Unassembled WGS sequence"/>
</dbReference>
<keyword evidence="3 5" id="KW-0012">Acyltransferase</keyword>
<dbReference type="EC" id="2.3.1.19" evidence="5"/>
<dbReference type="GO" id="GO:0050182">
    <property type="term" value="F:phosphate butyryltransferase activity"/>
    <property type="evidence" value="ECO:0007669"/>
    <property type="project" value="UniProtKB-EC"/>
</dbReference>
<reference evidence="6 9" key="2">
    <citation type="journal article" date="2016" name="Front. Microbiol.">
        <title>Genomic Resource of Rice Seed Associated Bacteria.</title>
        <authorList>
            <person name="Midha S."/>
            <person name="Bansal K."/>
            <person name="Sharma S."/>
            <person name="Kumar N."/>
            <person name="Patil P.P."/>
            <person name="Chaudhry V."/>
            <person name="Patil P.B."/>
        </authorList>
    </citation>
    <scope>NUCLEOTIDE SEQUENCE [LARGE SCALE GENOMIC DNA]</scope>
    <source>
        <strain evidence="6 9">RSA11</strain>
    </source>
</reference>
<keyword evidence="10" id="KW-1185">Reference proteome</keyword>
<name>A0A0V8GG60_9BACL</name>
<dbReference type="InterPro" id="IPR050500">
    <property type="entry name" value="Phos_Acetyltrans/Butyryltrans"/>
</dbReference>
<comment type="similarity">
    <text evidence="1">Belongs to the phosphate acetyltransferase and butyryltransferase family.</text>
</comment>
<dbReference type="Pfam" id="PF01515">
    <property type="entry name" value="PTA_PTB"/>
    <property type="match status" value="1"/>
</dbReference>
<protein>
    <submittedName>
        <fullName evidence="5">Phosphate butyryltransferase</fullName>
        <ecNumber evidence="5">2.3.1.19</ecNumber>
    </submittedName>
</protein>
<sequence>MRFSEMVEQAARLEDSVVAIAAADDEEVMDAVALAIENDLARFHLFGDATRIQQMIQKRALRESQFVITHTSTSQEAAERAAHAVRKGDASVLMKGLVPTATFMKAVLNKETGLRSGNVLSHVALFEVPGRESAIGLTDAAIHIQPTLEDKVKIIENGVSALRALGYGLPKVAVLAAVEVVNPTMQATIDAALLTQMNRRGQIKDCLVDGPLALDNAVNLVAAQQKGLTGDVAGQADLLVVPQIEVGNVIYKSLMYFAHASVAAILVGARAPVVLTSRADTAEAKMYSLAFALLNAQQTKKVKQTI</sequence>
<evidence type="ECO:0000313" key="7">
    <source>
        <dbReference type="EMBL" id="MEI4462490.1"/>
    </source>
</evidence>
<evidence type="ECO:0000313" key="5">
    <source>
        <dbReference type="EMBL" id="KSU49236.1"/>
    </source>
</evidence>
<dbReference type="Proteomes" id="UP001387110">
    <property type="component" value="Unassembled WGS sequence"/>
</dbReference>
<evidence type="ECO:0000256" key="2">
    <source>
        <dbReference type="ARBA" id="ARBA00022679"/>
    </source>
</evidence>
<dbReference type="EMBL" id="LDQV01000020">
    <property type="protein sequence ID" value="KTR26822.1"/>
    <property type="molecule type" value="Genomic_DNA"/>
</dbReference>
<dbReference type="PIRSF" id="PIRSF000428">
    <property type="entry name" value="P_Ac_trans"/>
    <property type="match status" value="1"/>
</dbReference>
<reference evidence="5 8" key="1">
    <citation type="journal article" date="2015" name="Int. J. Syst. Evol. Microbiol.">
        <title>Exiguobacterium enclense sp. nov., isolated from sediment.</title>
        <authorList>
            <person name="Dastager S.G."/>
            <person name="Mawlankar R."/>
            <person name="Sonalkar V.V."/>
            <person name="Thorat M.N."/>
            <person name="Mual P."/>
            <person name="Verma A."/>
            <person name="Krishnamurthi S."/>
            <person name="Tang S.K."/>
            <person name="Li W.J."/>
        </authorList>
    </citation>
    <scope>NUCLEOTIDE SEQUENCE [LARGE SCALE GENOMIC DNA]</scope>
    <source>
        <strain evidence="5 8">NIO-1109</strain>
    </source>
</reference>
<dbReference type="GeneID" id="90836090"/>
<evidence type="ECO:0000313" key="10">
    <source>
        <dbReference type="Proteomes" id="UP001387110"/>
    </source>
</evidence>
<dbReference type="NCBIfam" id="NF006045">
    <property type="entry name" value="PRK08190.1"/>
    <property type="match status" value="1"/>
</dbReference>
<evidence type="ECO:0000313" key="9">
    <source>
        <dbReference type="Proteomes" id="UP000072605"/>
    </source>
</evidence>
<dbReference type="EMBL" id="LNQL01000002">
    <property type="protein sequence ID" value="KSU49236.1"/>
    <property type="molecule type" value="Genomic_DNA"/>
</dbReference>
<dbReference type="SUPFAM" id="SSF53659">
    <property type="entry name" value="Isocitrate/Isopropylmalate dehydrogenase-like"/>
    <property type="match status" value="1"/>
</dbReference>
<dbReference type="Proteomes" id="UP000053797">
    <property type="component" value="Unassembled WGS sequence"/>
</dbReference>
<evidence type="ECO:0000256" key="3">
    <source>
        <dbReference type="ARBA" id="ARBA00023315"/>
    </source>
</evidence>
<reference evidence="7 10" key="3">
    <citation type="submission" date="2023-12" db="EMBL/GenBank/DDBJ databases">
        <authorList>
            <person name="Easwaran N."/>
            <person name="Lazarus H.P.S."/>
        </authorList>
    </citation>
    <scope>NUCLEOTIDE SEQUENCE [LARGE SCALE GENOMIC DNA]</scope>
    <source>
        <strain evidence="7 10">VIT-2023</strain>
    </source>
</reference>
<evidence type="ECO:0000313" key="6">
    <source>
        <dbReference type="EMBL" id="KTR26822.1"/>
    </source>
</evidence>
<comment type="caution">
    <text evidence="5">The sequence shown here is derived from an EMBL/GenBank/DDBJ whole genome shotgun (WGS) entry which is preliminary data.</text>
</comment>
<dbReference type="Gene3D" id="3.40.718.10">
    <property type="entry name" value="Isopropylmalate Dehydrogenase"/>
    <property type="match status" value="1"/>
</dbReference>
<organism evidence="5 8">
    <name type="scientific">Exiguobacterium indicum</name>
    <dbReference type="NCBI Taxonomy" id="296995"/>
    <lineage>
        <taxon>Bacteria</taxon>
        <taxon>Bacillati</taxon>
        <taxon>Bacillota</taxon>
        <taxon>Bacilli</taxon>
        <taxon>Bacillales</taxon>
        <taxon>Bacillales Family XII. Incertae Sedis</taxon>
        <taxon>Exiguobacterium</taxon>
    </lineage>
</organism>
<dbReference type="AlphaFoldDB" id="A0A0V8GG60"/>
<gene>
    <name evidence="7" type="primary">yqiS</name>
    <name evidence="5" type="ORF">AS033_07655</name>
    <name evidence="6" type="ORF">RSA11_08320</name>
    <name evidence="7" type="ORF">SZL87_08665</name>
</gene>